<dbReference type="InterPro" id="IPR041653">
    <property type="entry name" value="Importin_rep_4"/>
</dbReference>
<keyword evidence="8" id="KW-0539">Nucleus</keyword>
<evidence type="ECO:0000256" key="8">
    <source>
        <dbReference type="ARBA" id="ARBA00023242"/>
    </source>
</evidence>
<evidence type="ECO:0000256" key="6">
    <source>
        <dbReference type="ARBA" id="ARBA00022927"/>
    </source>
</evidence>
<gene>
    <name evidence="11" type="ORF">ZOSMA_100G00230</name>
</gene>
<keyword evidence="4" id="KW-0963">Cytoplasm</keyword>
<dbReference type="Pfam" id="PF18829">
    <property type="entry name" value="Importin_rep_6"/>
    <property type="match status" value="1"/>
</dbReference>
<dbReference type="STRING" id="29655.A0A0K9Q5G7"/>
<evidence type="ECO:0000256" key="3">
    <source>
        <dbReference type="ARBA" id="ARBA00022448"/>
    </source>
</evidence>
<dbReference type="AlphaFoldDB" id="A0A0K9Q5G7"/>
<dbReference type="InterPro" id="IPR016024">
    <property type="entry name" value="ARM-type_fold"/>
</dbReference>
<keyword evidence="7" id="KW-0007">Acetylation</keyword>
<dbReference type="SMART" id="SM01349">
    <property type="entry name" value="TOG"/>
    <property type="match status" value="1"/>
</dbReference>
<dbReference type="Pfam" id="PF13513">
    <property type="entry name" value="HEAT_EZ"/>
    <property type="match status" value="1"/>
</dbReference>
<dbReference type="InterPro" id="IPR040122">
    <property type="entry name" value="Importin_beta"/>
</dbReference>
<dbReference type="InterPro" id="IPR034085">
    <property type="entry name" value="TOG"/>
</dbReference>
<accession>A0A0K9Q5G7</accession>
<keyword evidence="12" id="KW-1185">Reference proteome</keyword>
<dbReference type="InterPro" id="IPR057672">
    <property type="entry name" value="TPR_IPO4/5"/>
</dbReference>
<keyword evidence="5" id="KW-0677">Repeat</keyword>
<evidence type="ECO:0000256" key="1">
    <source>
        <dbReference type="ARBA" id="ARBA00004123"/>
    </source>
</evidence>
<reference evidence="12" key="1">
    <citation type="journal article" date="2016" name="Nature">
        <title>The genome of the seagrass Zostera marina reveals angiosperm adaptation to the sea.</title>
        <authorList>
            <person name="Olsen J.L."/>
            <person name="Rouze P."/>
            <person name="Verhelst B."/>
            <person name="Lin Y.-C."/>
            <person name="Bayer T."/>
            <person name="Collen J."/>
            <person name="Dattolo E."/>
            <person name="De Paoli E."/>
            <person name="Dittami S."/>
            <person name="Maumus F."/>
            <person name="Michel G."/>
            <person name="Kersting A."/>
            <person name="Lauritano C."/>
            <person name="Lohaus R."/>
            <person name="Toepel M."/>
            <person name="Tonon T."/>
            <person name="Vanneste K."/>
            <person name="Amirebrahimi M."/>
            <person name="Brakel J."/>
            <person name="Bostroem C."/>
            <person name="Chovatia M."/>
            <person name="Grimwood J."/>
            <person name="Jenkins J.W."/>
            <person name="Jueterbock A."/>
            <person name="Mraz A."/>
            <person name="Stam W.T."/>
            <person name="Tice H."/>
            <person name="Bornberg-Bauer E."/>
            <person name="Green P.J."/>
            <person name="Pearson G.A."/>
            <person name="Procaccini G."/>
            <person name="Duarte C.M."/>
            <person name="Schmutz J."/>
            <person name="Reusch T.B.H."/>
            <person name="Van de Peer Y."/>
        </authorList>
    </citation>
    <scope>NUCLEOTIDE SEQUENCE [LARGE SCALE GENOMIC DNA]</scope>
    <source>
        <strain evidence="12">cv. Finnish</strain>
    </source>
</reference>
<dbReference type="GO" id="GO:0008139">
    <property type="term" value="F:nuclear localization sequence binding"/>
    <property type="evidence" value="ECO:0000318"/>
    <property type="project" value="GO_Central"/>
</dbReference>
<dbReference type="Pfam" id="PF25780">
    <property type="entry name" value="TPR_IPO5"/>
    <property type="match status" value="1"/>
</dbReference>
<dbReference type="PROSITE" id="PS50077">
    <property type="entry name" value="HEAT_REPEAT"/>
    <property type="match status" value="1"/>
</dbReference>
<dbReference type="GO" id="GO:0006606">
    <property type="term" value="P:protein import into nucleus"/>
    <property type="evidence" value="ECO:0000318"/>
    <property type="project" value="GO_Central"/>
</dbReference>
<dbReference type="Pfam" id="PF02985">
    <property type="entry name" value="HEAT"/>
    <property type="match status" value="1"/>
</dbReference>
<feature type="domain" description="TOG" evidence="10">
    <location>
        <begin position="368"/>
        <end position="614"/>
    </location>
</feature>
<comment type="subcellular location">
    <subcellularLocation>
        <location evidence="2">Cytoplasm</location>
    </subcellularLocation>
    <subcellularLocation>
        <location evidence="1">Nucleus</location>
    </subcellularLocation>
</comment>
<dbReference type="InterPro" id="IPR000357">
    <property type="entry name" value="HEAT"/>
</dbReference>
<dbReference type="InterPro" id="IPR058584">
    <property type="entry name" value="IMB1_TNPO1-like_TPR"/>
</dbReference>
<evidence type="ECO:0000256" key="2">
    <source>
        <dbReference type="ARBA" id="ARBA00004496"/>
    </source>
</evidence>
<dbReference type="InterPro" id="IPR011989">
    <property type="entry name" value="ARM-like"/>
</dbReference>
<evidence type="ECO:0000259" key="10">
    <source>
        <dbReference type="SMART" id="SM01349"/>
    </source>
</evidence>
<dbReference type="GO" id="GO:0005737">
    <property type="term" value="C:cytoplasm"/>
    <property type="evidence" value="ECO:0000318"/>
    <property type="project" value="GO_Central"/>
</dbReference>
<dbReference type="Gene3D" id="1.25.10.10">
    <property type="entry name" value="Leucine-rich Repeat Variant"/>
    <property type="match status" value="1"/>
</dbReference>
<dbReference type="GO" id="GO:0005634">
    <property type="term" value="C:nucleus"/>
    <property type="evidence" value="ECO:0000318"/>
    <property type="project" value="GO_Central"/>
</dbReference>
<dbReference type="Pfam" id="PF18808">
    <property type="entry name" value="Importin_rep_4"/>
    <property type="match status" value="1"/>
</dbReference>
<dbReference type="InterPro" id="IPR021133">
    <property type="entry name" value="HEAT_type_2"/>
</dbReference>
<evidence type="ECO:0000313" key="12">
    <source>
        <dbReference type="Proteomes" id="UP000036987"/>
    </source>
</evidence>
<keyword evidence="6" id="KW-0653">Protein transport</keyword>
<dbReference type="GO" id="GO:0061608">
    <property type="term" value="F:nuclear import signal receptor activity"/>
    <property type="evidence" value="ECO:0000318"/>
    <property type="project" value="GO_Central"/>
</dbReference>
<evidence type="ECO:0000313" key="11">
    <source>
        <dbReference type="EMBL" id="KMZ76528.1"/>
    </source>
</evidence>
<feature type="repeat" description="HEAT" evidence="9">
    <location>
        <begin position="426"/>
        <end position="464"/>
    </location>
</feature>
<dbReference type="InterPro" id="IPR041389">
    <property type="entry name" value="Importin_rep_6"/>
</dbReference>
<proteinExistence type="predicted"/>
<dbReference type="Proteomes" id="UP000036987">
    <property type="component" value="Unassembled WGS sequence"/>
</dbReference>
<evidence type="ECO:0000256" key="4">
    <source>
        <dbReference type="ARBA" id="ARBA00022490"/>
    </source>
</evidence>
<organism evidence="11 12">
    <name type="scientific">Zostera marina</name>
    <name type="common">Eelgrass</name>
    <dbReference type="NCBI Taxonomy" id="29655"/>
    <lineage>
        <taxon>Eukaryota</taxon>
        <taxon>Viridiplantae</taxon>
        <taxon>Streptophyta</taxon>
        <taxon>Embryophyta</taxon>
        <taxon>Tracheophyta</taxon>
        <taxon>Spermatophyta</taxon>
        <taxon>Magnoliopsida</taxon>
        <taxon>Liliopsida</taxon>
        <taxon>Zosteraceae</taxon>
        <taxon>Zostera</taxon>
    </lineage>
</organism>
<dbReference type="OrthoDB" id="543373at2759"/>
<dbReference type="SUPFAM" id="SSF48371">
    <property type="entry name" value="ARM repeat"/>
    <property type="match status" value="1"/>
</dbReference>
<keyword evidence="3" id="KW-0813">Transport</keyword>
<dbReference type="Pfam" id="PF25574">
    <property type="entry name" value="TPR_IMB1"/>
    <property type="match status" value="1"/>
</dbReference>
<evidence type="ECO:0000256" key="5">
    <source>
        <dbReference type="ARBA" id="ARBA00022737"/>
    </source>
</evidence>
<evidence type="ECO:0000256" key="7">
    <source>
        <dbReference type="ARBA" id="ARBA00022990"/>
    </source>
</evidence>
<dbReference type="PANTHER" id="PTHR10527">
    <property type="entry name" value="IMPORTIN BETA"/>
    <property type="match status" value="1"/>
</dbReference>
<dbReference type="EMBL" id="LFYR01000012">
    <property type="protein sequence ID" value="KMZ76528.1"/>
    <property type="molecule type" value="Genomic_DNA"/>
</dbReference>
<comment type="caution">
    <text evidence="11">The sequence shown here is derived from an EMBL/GenBank/DDBJ whole genome shotgun (WGS) entry which is preliminary data.</text>
</comment>
<evidence type="ECO:0000256" key="9">
    <source>
        <dbReference type="PROSITE-ProRule" id="PRU00103"/>
    </source>
</evidence>
<sequence>MEQQIAEAMGPDMTGFEYLIRRLMSPDNDERSMAESLYNACRENHPDALVSKLAHLLLSSVDNGYRGMAAVLLRKLLTSTVFDSSSSSPSSDASTSYVWPRLSMDTQAAVKSMLIASVQKEDVKSISKKLCDTVSELASNLLSENGWPELMPFMFQSVTSESSKLQESALLIFSQLAPHVRDTLYSHLSSLHDVFLASLTGPKSTPDVRIAALSAAINLIQCLSVPSERDLFQDLLPAMMQSLNEILQSGLQATAQDALELLIELAMSEPRFLRKQLAEVVNSMLQIAEADGLEDATKHLAVEFIITLAEARDRAPGMMRRLPQFVGRLFAVLMKMLLDLNDDPKWHSAELEFEDAGETSKYCVAQECLDRLSISMGGNTILPVASELLPMFFDAPEWQKHHAALITLSQIAEGCSKEMVKNLEKIVPMVLKSFQDPHPRVRWAAINAIGQLSTDLGPTLQEQYHHVVLPALASAMDDFQNPRAHAASAILNFTEDCTPEIMTPYLDGIVSKLLVLLQNGKQLVQEGTLTALASVADSSQEHFQKYYDVVMPYLKAILVNATDKSNRMLRAKSLECISLVGMAVGKEKFRDDAKRVMDVLMTLQGAPMESDDPTTSYMLQAWARLCKCLGQDFLPYMNVIIPPLLQSAQLKPDVTITSATSDDEIDDSDDDSIETIFLGDKKIGIKTSILEEKATACNMLCCYADELKEGFFPWIDKVAPVLVPLLKFYFHEEVRKAAVSAMPELLRSAKLAVDKGLTQGYDESYVKKLSDYIIPALVEALHKEPETELCSSMLDSLNQCVELSGHLLVECQVKAIVEEIKNTISKSVSRKNERAERIKSEDFDAEEMEFLKEENEQEDDVFDQIGDLLGNLIKAFKASFLPFIDELAMTIAPMWGKDKSDGERRVAICIFDDIAEQCQGAALKYYPTYVPFLLDASNDGNPEVRQAAVYGIGVCAEFGGSVFKPFVTDALSRLDTLIRNPSAQHEDNVMAYDNAVSALGKICQFHSDVIDTTQVVPAWLSCLPIKSDEIEAKVVHDQLCSMVERSDGNLLGINNQHLPKIVAVFAEIICTGKTLASDQTINRMINLLRQLQQTLPPPALATAWASVQPQMQLTLQTILSA</sequence>
<protein>
    <submittedName>
        <fullName evidence="11">Putative Importin beta-3</fullName>
    </submittedName>
</protein>
<name>A0A0K9Q5G7_ZOSMR</name>